<dbReference type="PANTHER" id="PTHR10545">
    <property type="entry name" value="DIAMINE N-ACETYLTRANSFERASE"/>
    <property type="match status" value="1"/>
</dbReference>
<dbReference type="GO" id="GO:0008080">
    <property type="term" value="F:N-acetyltransferase activity"/>
    <property type="evidence" value="ECO:0007669"/>
    <property type="project" value="TreeGrafter"/>
</dbReference>
<feature type="domain" description="N-acetyltransferase" evidence="3">
    <location>
        <begin position="1"/>
        <end position="145"/>
    </location>
</feature>
<dbReference type="Gene3D" id="3.40.630.30">
    <property type="match status" value="1"/>
</dbReference>
<dbReference type="InterPro" id="IPR051016">
    <property type="entry name" value="Diverse_Substrate_AcTransf"/>
</dbReference>
<dbReference type="Pfam" id="PF00583">
    <property type="entry name" value="Acetyltransf_1"/>
    <property type="match status" value="1"/>
</dbReference>
<dbReference type="PROSITE" id="PS51186">
    <property type="entry name" value="GNAT"/>
    <property type="match status" value="1"/>
</dbReference>
<dbReference type="EMBL" id="UINC01088106">
    <property type="protein sequence ID" value="SVC38048.1"/>
    <property type="molecule type" value="Genomic_DNA"/>
</dbReference>
<keyword evidence="1" id="KW-0808">Transferase</keyword>
<name>A0A382LMS5_9ZZZZ</name>
<evidence type="ECO:0000313" key="4">
    <source>
        <dbReference type="EMBL" id="SVC38048.1"/>
    </source>
</evidence>
<dbReference type="InterPro" id="IPR016181">
    <property type="entry name" value="Acyl_CoA_acyltransferase"/>
</dbReference>
<accession>A0A382LMS5</accession>
<evidence type="ECO:0000256" key="1">
    <source>
        <dbReference type="ARBA" id="ARBA00022679"/>
    </source>
</evidence>
<protein>
    <recommendedName>
        <fullName evidence="3">N-acetyltransferase domain-containing protein</fullName>
    </recommendedName>
</protein>
<dbReference type="InterPro" id="IPR000182">
    <property type="entry name" value="GNAT_dom"/>
</dbReference>
<evidence type="ECO:0000256" key="2">
    <source>
        <dbReference type="ARBA" id="ARBA00023315"/>
    </source>
</evidence>
<reference evidence="4" key="1">
    <citation type="submission" date="2018-05" db="EMBL/GenBank/DDBJ databases">
        <authorList>
            <person name="Lanie J.A."/>
            <person name="Ng W.-L."/>
            <person name="Kazmierczak K.M."/>
            <person name="Andrzejewski T.M."/>
            <person name="Davidsen T.M."/>
            <person name="Wayne K.J."/>
            <person name="Tettelin H."/>
            <person name="Glass J.I."/>
            <person name="Rusch D."/>
            <person name="Podicherti R."/>
            <person name="Tsui H.-C.T."/>
            <person name="Winkler M.E."/>
        </authorList>
    </citation>
    <scope>NUCLEOTIDE SEQUENCE</scope>
</reference>
<organism evidence="4">
    <name type="scientific">marine metagenome</name>
    <dbReference type="NCBI Taxonomy" id="408172"/>
    <lineage>
        <taxon>unclassified sequences</taxon>
        <taxon>metagenomes</taxon>
        <taxon>ecological metagenomes</taxon>
    </lineage>
</organism>
<dbReference type="AlphaFoldDB" id="A0A382LMS5"/>
<proteinExistence type="predicted"/>
<dbReference type="CDD" id="cd04301">
    <property type="entry name" value="NAT_SF"/>
    <property type="match status" value="1"/>
</dbReference>
<gene>
    <name evidence="4" type="ORF">METZ01_LOCUS290902</name>
</gene>
<dbReference type="SUPFAM" id="SSF55729">
    <property type="entry name" value="Acyl-CoA N-acyltransferases (Nat)"/>
    <property type="match status" value="1"/>
</dbReference>
<evidence type="ECO:0000259" key="3">
    <source>
        <dbReference type="PROSITE" id="PS51186"/>
    </source>
</evidence>
<keyword evidence="2" id="KW-0012">Acyltransferase</keyword>
<sequence>MIRMIEEKDFQDWKNLYLQYGDFYQVPITTEGLSTVWSWIQDPNHEVEGLVFEKASELVGLAHFRGMPNPLRACEICFLDDLFVDPSERGSRLGEALIGEIVEIAKKRGWPKIRWITADDNYRARTLYDRVAMKTQWNTYEIIVE</sequence>
<dbReference type="PANTHER" id="PTHR10545:SF42">
    <property type="entry name" value="ACETYLTRANSFERASE"/>
    <property type="match status" value="1"/>
</dbReference>